<dbReference type="EMBL" id="JAAXYO010000090">
    <property type="protein sequence ID" value="MBU2788022.1"/>
    <property type="molecule type" value="Genomic_DNA"/>
</dbReference>
<accession>A0AAE2YPZ8</accession>
<evidence type="ECO:0000313" key="3">
    <source>
        <dbReference type="Proteomes" id="UP001197378"/>
    </source>
</evidence>
<keyword evidence="3" id="KW-1185">Reference proteome</keyword>
<evidence type="ECO:0000313" key="2">
    <source>
        <dbReference type="EMBL" id="MBU2788022.1"/>
    </source>
</evidence>
<proteinExistence type="predicted"/>
<protein>
    <submittedName>
        <fullName evidence="2">Glycosyltransferase</fullName>
    </submittedName>
</protein>
<evidence type="ECO:0000259" key="1">
    <source>
        <dbReference type="Pfam" id="PF13524"/>
    </source>
</evidence>
<organism evidence="2 3">
    <name type="scientific">Igneacidithiobacillus copahuensis</name>
    <dbReference type="NCBI Taxonomy" id="2724909"/>
    <lineage>
        <taxon>Bacteria</taxon>
        <taxon>Pseudomonadati</taxon>
        <taxon>Pseudomonadota</taxon>
        <taxon>Acidithiobacillia</taxon>
        <taxon>Acidithiobacillales</taxon>
        <taxon>Acidithiobacillaceae</taxon>
        <taxon>Igneacidithiobacillus</taxon>
    </lineage>
</organism>
<dbReference type="Proteomes" id="UP001197378">
    <property type="component" value="Unassembled WGS sequence"/>
</dbReference>
<sequence length="355" mass="39624">MRIAYVGQHSGTSFHRGLALERLGHDVTIVDPWAWLPEGRWVGPWLYRGGGIGSNLMLGRRLVETVSLSRPDLVWIDQGEWFGPRIVDGIHKRCGPSVPVVNYTVDDPFGGRDARRFSGFLSAVPEYDLLAVMRAENVAEARARGAREVMRVWFSADEIAHRPRELSAEQYRRFASEVVFVGTWMPERGPFMAELVRHGVPMSIWGDRWQKAPEWPQLAPYWRGSGLYSNDDYAAAILAGKISLGLLSKGNRDLHTTRSLEITALGGLFCAERTSEHLELYEDGREAVFWSNAAECAEQCMALLADEPRRKIIAAAGHARALRNGHYNERVLAQVIDAAVGQGDTLCPTDEGDKI</sequence>
<gene>
    <name evidence="2" type="ORF">HFQ13_07370</name>
</gene>
<reference evidence="2" key="1">
    <citation type="journal article" date="2021" name="ISME J.">
        <title>Genomic evolution of the class Acidithiobacillia: deep-branching Proteobacteria living in extreme acidic conditions.</title>
        <authorList>
            <person name="Moya-Beltran A."/>
            <person name="Beard S."/>
            <person name="Rojas-Villalobos C."/>
            <person name="Issotta F."/>
            <person name="Gallardo Y."/>
            <person name="Ulloa R."/>
            <person name="Giaveno A."/>
            <person name="Degli Esposti M."/>
            <person name="Johnson D.B."/>
            <person name="Quatrini R."/>
        </authorList>
    </citation>
    <scope>NUCLEOTIDE SEQUENCE</scope>
    <source>
        <strain evidence="2">VAN18-1</strain>
    </source>
</reference>
<dbReference type="AlphaFoldDB" id="A0AAE2YPZ8"/>
<dbReference type="RefSeq" id="WP_215885496.1">
    <property type="nucleotide sequence ID" value="NZ_JAAXYO010000090.1"/>
</dbReference>
<dbReference type="InterPro" id="IPR055259">
    <property type="entry name" value="YkvP/CgeB_Glyco_trans-like"/>
</dbReference>
<dbReference type="Pfam" id="PF13524">
    <property type="entry name" value="Glyco_trans_1_2"/>
    <property type="match status" value="1"/>
</dbReference>
<name>A0AAE2YPZ8_9PROT</name>
<comment type="caution">
    <text evidence="2">The sequence shown here is derived from an EMBL/GenBank/DDBJ whole genome shotgun (WGS) entry which is preliminary data.</text>
</comment>
<feature type="domain" description="Spore protein YkvP/CgeB glycosyl transferase-like" evidence="1">
    <location>
        <begin position="193"/>
        <end position="334"/>
    </location>
</feature>